<evidence type="ECO:0000259" key="9">
    <source>
        <dbReference type="PROSITE" id="PS51462"/>
    </source>
</evidence>
<evidence type="ECO:0000256" key="1">
    <source>
        <dbReference type="ARBA" id="ARBA00000847"/>
    </source>
</evidence>
<feature type="domain" description="Nudix hydrolase" evidence="9">
    <location>
        <begin position="52"/>
        <end position="190"/>
    </location>
</feature>
<dbReference type="CDD" id="cd24157">
    <property type="entry name" value="NUDIX_GDPMK"/>
    <property type="match status" value="1"/>
</dbReference>
<proteinExistence type="inferred from homology"/>
<accession>A0ABQ5UHM3</accession>
<comment type="similarity">
    <text evidence="3">Belongs to the Nudix hydrolase family. NudK subfamily.</text>
</comment>
<comment type="catalytic activity">
    <reaction evidence="1">
        <text>GDP-alpha-D-mannose + H2O = alpha-D-mannose 1-phosphate + GMP + 2 H(+)</text>
        <dbReference type="Rhea" id="RHEA:27978"/>
        <dbReference type="ChEBI" id="CHEBI:15377"/>
        <dbReference type="ChEBI" id="CHEBI:15378"/>
        <dbReference type="ChEBI" id="CHEBI:57527"/>
        <dbReference type="ChEBI" id="CHEBI:58115"/>
        <dbReference type="ChEBI" id="CHEBI:58409"/>
    </reaction>
</comment>
<dbReference type="EMBL" id="BSNG01000002">
    <property type="protein sequence ID" value="GLQ11527.1"/>
    <property type="molecule type" value="Genomic_DNA"/>
</dbReference>
<reference evidence="10" key="2">
    <citation type="submission" date="2023-01" db="EMBL/GenBank/DDBJ databases">
        <title>Draft genome sequence of Devosia yakushimensis strain NBRC 103855.</title>
        <authorList>
            <person name="Sun Q."/>
            <person name="Mori K."/>
        </authorList>
    </citation>
    <scope>NUCLEOTIDE SEQUENCE</scope>
    <source>
        <strain evidence="10">NBRC 103855</strain>
    </source>
</reference>
<evidence type="ECO:0000256" key="6">
    <source>
        <dbReference type="ARBA" id="ARBA00022801"/>
    </source>
</evidence>
<dbReference type="InterPro" id="IPR000086">
    <property type="entry name" value="NUDIX_hydrolase_dom"/>
</dbReference>
<protein>
    <recommendedName>
        <fullName evidence="5">GDP-mannose pyrophosphatase</fullName>
    </recommendedName>
    <alternativeName>
        <fullName evidence="7">GDP-mannose hydrolase</fullName>
    </alternativeName>
    <alternativeName>
        <fullName evidence="8">GDPMK</fullName>
    </alternativeName>
</protein>
<dbReference type="PANTHER" id="PTHR11839">
    <property type="entry name" value="UDP/ADP-SUGAR PYROPHOSPHATASE"/>
    <property type="match status" value="1"/>
</dbReference>
<dbReference type="PROSITE" id="PS51462">
    <property type="entry name" value="NUDIX"/>
    <property type="match status" value="1"/>
</dbReference>
<evidence type="ECO:0000313" key="11">
    <source>
        <dbReference type="Proteomes" id="UP001161406"/>
    </source>
</evidence>
<dbReference type="InterPro" id="IPR015797">
    <property type="entry name" value="NUDIX_hydrolase-like_dom_sf"/>
</dbReference>
<organism evidence="10 11">
    <name type="scientific">Devosia yakushimensis</name>
    <dbReference type="NCBI Taxonomy" id="470028"/>
    <lineage>
        <taxon>Bacteria</taxon>
        <taxon>Pseudomonadati</taxon>
        <taxon>Pseudomonadota</taxon>
        <taxon>Alphaproteobacteria</taxon>
        <taxon>Hyphomicrobiales</taxon>
        <taxon>Devosiaceae</taxon>
        <taxon>Devosia</taxon>
    </lineage>
</organism>
<evidence type="ECO:0000256" key="5">
    <source>
        <dbReference type="ARBA" id="ARBA00016377"/>
    </source>
</evidence>
<sequence length="202" mass="22029">MPVASPKPTTPQPVRIEETTILARNWGRFDNYRVTHARRDGGEQTVTREVYDHGSAAAVLLYAPGPDTVVLTRQFRLPPFLNGDPAWLVEVPAGLLDGEDIEIAAQREAIEETGYEPLELQFLFDAYMSPGSVTEKCACFLARYLPGAPLHAGGGLEAEGEDIEVFEIGFDDALAMIGSGEIVDAKTIMMLQALALRKLRGV</sequence>
<evidence type="ECO:0000256" key="2">
    <source>
        <dbReference type="ARBA" id="ARBA00001946"/>
    </source>
</evidence>
<dbReference type="PANTHER" id="PTHR11839:SF18">
    <property type="entry name" value="NUDIX HYDROLASE DOMAIN-CONTAINING PROTEIN"/>
    <property type="match status" value="1"/>
</dbReference>
<comment type="subunit">
    <text evidence="4">Homodimer.</text>
</comment>
<evidence type="ECO:0000256" key="3">
    <source>
        <dbReference type="ARBA" id="ARBA00007275"/>
    </source>
</evidence>
<keyword evidence="6" id="KW-0378">Hydrolase</keyword>
<reference evidence="10" key="1">
    <citation type="journal article" date="2014" name="Int. J. Syst. Evol. Microbiol.">
        <title>Complete genome of a new Firmicutes species belonging to the dominant human colonic microbiota ('Ruminococcus bicirculans') reveals two chromosomes and a selective capacity to utilize plant glucans.</title>
        <authorList>
            <consortium name="NISC Comparative Sequencing Program"/>
            <person name="Wegmann U."/>
            <person name="Louis P."/>
            <person name="Goesmann A."/>
            <person name="Henrissat B."/>
            <person name="Duncan S.H."/>
            <person name="Flint H.J."/>
        </authorList>
    </citation>
    <scope>NUCLEOTIDE SEQUENCE</scope>
    <source>
        <strain evidence="10">NBRC 103855</strain>
    </source>
</reference>
<dbReference type="Pfam" id="PF00293">
    <property type="entry name" value="NUDIX"/>
    <property type="match status" value="1"/>
</dbReference>
<dbReference type="RefSeq" id="WP_284392990.1">
    <property type="nucleotide sequence ID" value="NZ_BSNG01000002.1"/>
</dbReference>
<evidence type="ECO:0000256" key="8">
    <source>
        <dbReference type="ARBA" id="ARBA00032272"/>
    </source>
</evidence>
<name>A0ABQ5UHM3_9HYPH</name>
<dbReference type="InterPro" id="IPR004385">
    <property type="entry name" value="NDP_pyrophosphatase"/>
</dbReference>
<comment type="caution">
    <text evidence="10">The sequence shown here is derived from an EMBL/GenBank/DDBJ whole genome shotgun (WGS) entry which is preliminary data.</text>
</comment>
<evidence type="ECO:0000256" key="4">
    <source>
        <dbReference type="ARBA" id="ARBA00011738"/>
    </source>
</evidence>
<keyword evidence="11" id="KW-1185">Reference proteome</keyword>
<comment type="cofactor">
    <cofactor evidence="2">
        <name>Mg(2+)</name>
        <dbReference type="ChEBI" id="CHEBI:18420"/>
    </cofactor>
</comment>
<gene>
    <name evidence="10" type="ORF">GCM10007913_34590</name>
</gene>
<dbReference type="Proteomes" id="UP001161406">
    <property type="component" value="Unassembled WGS sequence"/>
</dbReference>
<evidence type="ECO:0000313" key="10">
    <source>
        <dbReference type="EMBL" id="GLQ11527.1"/>
    </source>
</evidence>
<evidence type="ECO:0000256" key="7">
    <source>
        <dbReference type="ARBA" id="ARBA00032162"/>
    </source>
</evidence>
<dbReference type="SUPFAM" id="SSF55811">
    <property type="entry name" value="Nudix"/>
    <property type="match status" value="1"/>
</dbReference>
<dbReference type="Gene3D" id="3.90.79.10">
    <property type="entry name" value="Nucleoside Triphosphate Pyrophosphohydrolase"/>
    <property type="match status" value="1"/>
</dbReference>
<dbReference type="NCBIfam" id="TIGR00052">
    <property type="entry name" value="nudix-type nucleoside diphosphatase, YffH/AdpP family"/>
    <property type="match status" value="1"/>
</dbReference>